<feature type="domain" description="SUF system FeS cluster assembly SufBD N-terminal" evidence="3">
    <location>
        <begin position="133"/>
        <end position="202"/>
    </location>
</feature>
<reference evidence="4 5" key="1">
    <citation type="journal article" date="2007" name="PLoS Genet.">
        <title>Patterns and implications of gene gain and loss in the evolution of Prochlorococcus.</title>
        <authorList>
            <person name="Kettler G.C."/>
            <person name="Martiny A.C."/>
            <person name="Huang K."/>
            <person name="Zucker J."/>
            <person name="Coleman M.L."/>
            <person name="Rodrigue S."/>
            <person name="Chen F."/>
            <person name="Lapidus A."/>
            <person name="Ferriera S."/>
            <person name="Johnson J."/>
            <person name="Steglich C."/>
            <person name="Church G.M."/>
            <person name="Richardson P."/>
            <person name="Chisholm S.W."/>
        </authorList>
    </citation>
    <scope>NUCLEOTIDE SEQUENCE [LARGE SCALE GENOMIC DNA]</scope>
    <source>
        <strain evidence="5">MIT 9211</strain>
    </source>
</reference>
<dbReference type="KEGG" id="pmj:P9211_00811"/>
<dbReference type="EMBL" id="CP000878">
    <property type="protein sequence ID" value="ABX08012.1"/>
    <property type="molecule type" value="Genomic_DNA"/>
</dbReference>
<gene>
    <name evidence="4" type="ordered locus">P9211_00811</name>
</gene>
<dbReference type="InterPro" id="IPR000825">
    <property type="entry name" value="SUF_FeS_clus_asmbl_SufBD_core"/>
</dbReference>
<dbReference type="InterPro" id="IPR055346">
    <property type="entry name" value="Fe-S_cluster_assembly_SufBD"/>
</dbReference>
<evidence type="ECO:0000313" key="4">
    <source>
        <dbReference type="EMBL" id="ABX08012.1"/>
    </source>
</evidence>
<dbReference type="Pfam" id="PF19295">
    <property type="entry name" value="SufBD_N"/>
    <property type="match status" value="1"/>
</dbReference>
<dbReference type="OrthoDB" id="9803529at2"/>
<dbReference type="PANTHER" id="PTHR30508:SF1">
    <property type="entry name" value="UPF0051 PROTEIN ABCI8, CHLOROPLASTIC-RELATED"/>
    <property type="match status" value="1"/>
</dbReference>
<evidence type="ECO:0000259" key="2">
    <source>
        <dbReference type="Pfam" id="PF01458"/>
    </source>
</evidence>
<dbReference type="RefSeq" id="WP_012194637.1">
    <property type="nucleotide sequence ID" value="NC_009976.1"/>
</dbReference>
<keyword evidence="5" id="KW-1185">Reference proteome</keyword>
<accession>A9B9F7</accession>
<evidence type="ECO:0000313" key="5">
    <source>
        <dbReference type="Proteomes" id="UP000000788"/>
    </source>
</evidence>
<dbReference type="GO" id="GO:0016226">
    <property type="term" value="P:iron-sulfur cluster assembly"/>
    <property type="evidence" value="ECO:0007669"/>
    <property type="project" value="InterPro"/>
</dbReference>
<protein>
    <submittedName>
        <fullName evidence="4">ABC transporter, membrane component</fullName>
    </submittedName>
</protein>
<dbReference type="InterPro" id="IPR037284">
    <property type="entry name" value="SUF_FeS_clus_asmbl_SufBD_sf"/>
</dbReference>
<dbReference type="NCBIfam" id="NF008773">
    <property type="entry name" value="PRK11814.1"/>
    <property type="match status" value="1"/>
</dbReference>
<dbReference type="AlphaFoldDB" id="A9B9F7"/>
<feature type="domain" description="SUF system FeS cluster assembly SufBD core" evidence="2">
    <location>
        <begin position="211"/>
        <end position="453"/>
    </location>
</feature>
<name>A9B9F7_PROM4</name>
<sequence length="482" mass="53295">MSNTNSIAEVIATSNSYKYGFLTNIETEKIAKGLNEDVIRLISMKKNEPDFLLKFRLDAYRKWLTMKEPEWANLGYPKIDYQNIRYYAAPKDIEKKKSLDEVDPEILETFEKLGIPLSEQKRLSNVAVDAVFDSVSIATTFKEKLAEDGVIFCSISEAVQEYPELIERYLGTVVPKNDNFFAALNSAVFSDGSFVFIPKGITCPMELSSYFRINSGDSGQFERTLIVAESGSSVSYLEGCTAPMFDTNTLHAAVVELIALDDASIKYSTVQNWYSGDKNGVGGIYNFVTKRGQCRGKNSKISWSQVETGSAITWKYPSCVLLGANSTGEFYSVALTNNKQIADTGTKMIHIGPKTRSKIISKGISVGKSKNSYRGLVEIGTRAAGAKNFSQCDSLLIGDEAEANTYPYIQSKQSKSNIEHEASTSKISEDQLFYLQSRGISNEEAVSMMVNGFCRDVFNKLPMEFASEANNLLALKLEGSVG</sequence>
<dbReference type="Pfam" id="PF01458">
    <property type="entry name" value="SUFBD_core"/>
    <property type="match status" value="1"/>
</dbReference>
<dbReference type="InterPro" id="IPR010231">
    <property type="entry name" value="SUF_FeS_clus_asmbl_SufB"/>
</dbReference>
<dbReference type="NCBIfam" id="TIGR01980">
    <property type="entry name" value="sufB"/>
    <property type="match status" value="1"/>
</dbReference>
<dbReference type="PANTHER" id="PTHR30508">
    <property type="entry name" value="FES CLUSTER ASSEMBLY PROTEIN SUF"/>
    <property type="match status" value="1"/>
</dbReference>
<dbReference type="eggNOG" id="COG0719">
    <property type="taxonomic scope" value="Bacteria"/>
</dbReference>
<organism evidence="4 5">
    <name type="scientific">Prochlorococcus marinus (strain MIT 9211)</name>
    <dbReference type="NCBI Taxonomy" id="93059"/>
    <lineage>
        <taxon>Bacteria</taxon>
        <taxon>Bacillati</taxon>
        <taxon>Cyanobacteriota</taxon>
        <taxon>Cyanophyceae</taxon>
        <taxon>Synechococcales</taxon>
        <taxon>Prochlorococcaceae</taxon>
        <taxon>Prochlorococcus</taxon>
    </lineage>
</organism>
<dbReference type="STRING" id="93059.P9211_00811"/>
<proteinExistence type="inferred from homology"/>
<dbReference type="InterPro" id="IPR045595">
    <property type="entry name" value="SufBD_N"/>
</dbReference>
<dbReference type="SUPFAM" id="SSF101960">
    <property type="entry name" value="Stabilizer of iron transporter SufD"/>
    <property type="match status" value="1"/>
</dbReference>
<evidence type="ECO:0000256" key="1">
    <source>
        <dbReference type="ARBA" id="ARBA00043967"/>
    </source>
</evidence>
<comment type="similarity">
    <text evidence="1">Belongs to the iron-sulfur cluster assembly SufBD family.</text>
</comment>
<evidence type="ECO:0000259" key="3">
    <source>
        <dbReference type="Pfam" id="PF19295"/>
    </source>
</evidence>
<dbReference type="Proteomes" id="UP000000788">
    <property type="component" value="Chromosome"/>
</dbReference>
<dbReference type="HOGENOM" id="CLU_026231_0_0_3"/>